<dbReference type="Gene3D" id="1.25.40.880">
    <property type="entry name" value="Alkyl sulfatase, dimerisation domain"/>
    <property type="match status" value="1"/>
</dbReference>
<dbReference type="PANTHER" id="PTHR43223:SF1">
    <property type="entry name" value="ALKYL_ARYL-SULFATASE BDS1"/>
    <property type="match status" value="1"/>
</dbReference>
<evidence type="ECO:0000313" key="11">
    <source>
        <dbReference type="Proteomes" id="UP000074119"/>
    </source>
</evidence>
<keyword evidence="3" id="KW-0378">Hydrolase</keyword>
<sequence>MAVTKKYMPVLAFSLLAACDRPAPMTAANADTDAFGSSAATETTANINRQVLKTLRLTDKADFDDASRGLIARPDALTIEGPNGSIAWQPASYDFILGEAPPSVNPSLWRQAQLNNLHGLFKVTDGIYQVRGFDLANLTLIDGEHGWIVVDPLTNNQTAAAAINFAFEHLPRKPISAILFTHSHIDHFGGVLGALDAGQTDIAKVRVIAPQGFLEEATSENMLAGPTMMRRSDYMYGSTLPRTERGHVDSGLGKGPSYGNISILPPTETIDHTGQTLTIDGVEFVFQNVSGSEAPAEFTFYLPAHKAFCGAELVSRNMHNLYTLRGAKVRDALAWSGFIDEAKNMFSAADVYFASHHWPIWGSQRIASFLEIQRDTYKYIHDQTLRLAYKGYTPSEIAEQIKLPAALQESFANRGYYGSLRHNARAVYQRYFGWYDGNPANLDPLPPEQAAQHYVAAMGGAEQVLALAQSAFDGGEYRWTATLLNHLVFAQPADSEAKALLARNYEQLGYQAESAPWRDIYLTGAKELRQGKPKSAAELALGRDMVKFAARSNFFDVMAAQLNAEKAEGLAMTINFHFTDLNENHVLTLKNSVLHHTQAAAVENANATLKISHDLFLDLVLGNASLKKLIFSDQLSIEGSKIDLARFFALQDKPQGVFEIVRP</sequence>
<dbReference type="STRING" id="1470434.AZF00_06840"/>
<evidence type="ECO:0000256" key="6">
    <source>
        <dbReference type="ARBA" id="ARBA00066568"/>
    </source>
</evidence>
<dbReference type="GO" id="GO:0046983">
    <property type="term" value="F:protein dimerization activity"/>
    <property type="evidence" value="ECO:0007669"/>
    <property type="project" value="InterPro"/>
</dbReference>
<dbReference type="InterPro" id="IPR029229">
    <property type="entry name" value="Alkyl_sulf_C"/>
</dbReference>
<evidence type="ECO:0000256" key="3">
    <source>
        <dbReference type="ARBA" id="ARBA00022801"/>
    </source>
</evidence>
<dbReference type="KEGG" id="zal:AZF00_06840"/>
<dbReference type="EMBL" id="CP014544">
    <property type="protein sequence ID" value="AMO70295.1"/>
    <property type="molecule type" value="Genomic_DNA"/>
</dbReference>
<keyword evidence="4" id="KW-0862">Zinc</keyword>
<dbReference type="Proteomes" id="UP000074119">
    <property type="component" value="Chromosome"/>
</dbReference>
<dbReference type="PANTHER" id="PTHR43223">
    <property type="entry name" value="ALKYL/ARYL-SULFATASE"/>
    <property type="match status" value="1"/>
</dbReference>
<name>A0A127MAT9_9GAMM</name>
<dbReference type="InterPro" id="IPR036527">
    <property type="entry name" value="SCP2_sterol-bd_dom_sf"/>
</dbReference>
<reference evidence="10 11" key="1">
    <citation type="submission" date="2015-12" db="EMBL/GenBank/DDBJ databases">
        <authorList>
            <person name="Shamseldin A."/>
            <person name="Moawad H."/>
            <person name="Abd El-Rahim W.M."/>
            <person name="Sadowsky M.J."/>
        </authorList>
    </citation>
    <scope>NUCLEOTIDE SEQUENCE [LARGE SCALE GENOMIC DNA]</scope>
    <source>
        <strain evidence="10 11">SM2</strain>
    </source>
</reference>
<proteinExistence type="inferred from homology"/>
<evidence type="ECO:0000313" key="10">
    <source>
        <dbReference type="EMBL" id="AMO70295.1"/>
    </source>
</evidence>
<dbReference type="GO" id="GO:0018909">
    <property type="term" value="P:dodecyl sulfate metabolic process"/>
    <property type="evidence" value="ECO:0007669"/>
    <property type="project" value="InterPro"/>
</dbReference>
<organism evidence="10 11">
    <name type="scientific">Zhongshania aliphaticivorans</name>
    <dbReference type="NCBI Taxonomy" id="1470434"/>
    <lineage>
        <taxon>Bacteria</taxon>
        <taxon>Pseudomonadati</taxon>
        <taxon>Pseudomonadota</taxon>
        <taxon>Gammaproteobacteria</taxon>
        <taxon>Cellvibrionales</taxon>
        <taxon>Spongiibacteraceae</taxon>
        <taxon>Zhongshania</taxon>
    </lineage>
</organism>
<protein>
    <recommendedName>
        <fullName evidence="7">Linear primary-alkylsulfatase</fullName>
        <ecNumber evidence="6">3.1.6.21</ecNumber>
    </recommendedName>
    <alternativeName>
        <fullName evidence="8">Type III linear primary-alkylsulfatase</fullName>
    </alternativeName>
</protein>
<comment type="similarity">
    <text evidence="5">Belongs to the metallo-beta-lactamase superfamily. Type III sulfatase family.</text>
</comment>
<dbReference type="PROSITE" id="PS51257">
    <property type="entry name" value="PROKAR_LIPOPROTEIN"/>
    <property type="match status" value="1"/>
</dbReference>
<dbReference type="Gene3D" id="3.30.1050.10">
    <property type="entry name" value="SCP2 sterol-binding domain"/>
    <property type="match status" value="1"/>
</dbReference>
<dbReference type="SMART" id="SM00849">
    <property type="entry name" value="Lactamase_B"/>
    <property type="match status" value="1"/>
</dbReference>
<evidence type="ECO:0000256" key="2">
    <source>
        <dbReference type="ARBA" id="ARBA00022723"/>
    </source>
</evidence>
<dbReference type="GO" id="GO:0046872">
    <property type="term" value="F:metal ion binding"/>
    <property type="evidence" value="ECO:0007669"/>
    <property type="project" value="UniProtKB-KW"/>
</dbReference>
<evidence type="ECO:0000256" key="5">
    <source>
        <dbReference type="ARBA" id="ARBA00033751"/>
    </source>
</evidence>
<dbReference type="InterPro" id="IPR036866">
    <property type="entry name" value="RibonucZ/Hydroxyglut_hydro"/>
</dbReference>
<dbReference type="FunFam" id="1.25.40.880:FF:000001">
    <property type="entry name" value="SDS hydrolase SdsA1"/>
    <property type="match status" value="1"/>
</dbReference>
<dbReference type="FunFam" id="3.60.15.30:FF:000001">
    <property type="entry name" value="Alkyl/aryl-sulfatase BDS1"/>
    <property type="match status" value="1"/>
</dbReference>
<dbReference type="InterPro" id="IPR052195">
    <property type="entry name" value="Bact_Alkyl/Aryl-Sulfatase"/>
</dbReference>
<dbReference type="GO" id="GO:0018741">
    <property type="term" value="F:linear primary-alkylsulfatase activity"/>
    <property type="evidence" value="ECO:0007669"/>
    <property type="project" value="UniProtKB-EC"/>
</dbReference>
<gene>
    <name evidence="10" type="ORF">AZF00_06840</name>
</gene>
<dbReference type="Pfam" id="PF14864">
    <property type="entry name" value="Alkyl_sulf_C"/>
    <property type="match status" value="1"/>
</dbReference>
<evidence type="ECO:0000256" key="4">
    <source>
        <dbReference type="ARBA" id="ARBA00022833"/>
    </source>
</evidence>
<dbReference type="InterPro" id="IPR029228">
    <property type="entry name" value="Alkyl_sulf_dimr"/>
</dbReference>
<dbReference type="SUPFAM" id="SSF55718">
    <property type="entry name" value="SCP-like"/>
    <property type="match status" value="1"/>
</dbReference>
<evidence type="ECO:0000256" key="7">
    <source>
        <dbReference type="ARBA" id="ARBA00068034"/>
    </source>
</evidence>
<dbReference type="EC" id="3.1.6.21" evidence="6"/>
<evidence type="ECO:0000256" key="1">
    <source>
        <dbReference type="ARBA" id="ARBA00001947"/>
    </source>
</evidence>
<dbReference type="InterPro" id="IPR044097">
    <property type="entry name" value="Bds1/SdsA1_MBL-fold"/>
</dbReference>
<dbReference type="Pfam" id="PF14863">
    <property type="entry name" value="Alkyl_sulf_dimr"/>
    <property type="match status" value="1"/>
</dbReference>
<dbReference type="AlphaFoldDB" id="A0A127MAT9"/>
<dbReference type="CDD" id="cd07710">
    <property type="entry name" value="arylsulfatase_Sdsa1-like_MBL-fold"/>
    <property type="match status" value="1"/>
</dbReference>
<evidence type="ECO:0000256" key="8">
    <source>
        <dbReference type="ARBA" id="ARBA00075789"/>
    </source>
</evidence>
<dbReference type="InterPro" id="IPR038536">
    <property type="entry name" value="Alkyl/aryl-sulf_dimr_sf"/>
</dbReference>
<dbReference type="Gene3D" id="3.60.15.30">
    <property type="entry name" value="Metallo-beta-lactamase domain"/>
    <property type="match status" value="1"/>
</dbReference>
<feature type="domain" description="Metallo-beta-lactamase" evidence="9">
    <location>
        <begin position="135"/>
        <end position="357"/>
    </location>
</feature>
<comment type="cofactor">
    <cofactor evidence="1">
        <name>Zn(2+)</name>
        <dbReference type="ChEBI" id="CHEBI:29105"/>
    </cofactor>
</comment>
<keyword evidence="2" id="KW-0479">Metal-binding</keyword>
<evidence type="ECO:0000259" key="9">
    <source>
        <dbReference type="SMART" id="SM00849"/>
    </source>
</evidence>
<dbReference type="SUPFAM" id="SSF56281">
    <property type="entry name" value="Metallo-hydrolase/oxidoreductase"/>
    <property type="match status" value="1"/>
</dbReference>
<dbReference type="InterPro" id="IPR001279">
    <property type="entry name" value="Metallo-B-lactamas"/>
</dbReference>
<accession>A0A127MAT9</accession>
<dbReference type="Pfam" id="PF00753">
    <property type="entry name" value="Lactamase_B"/>
    <property type="match status" value="1"/>
</dbReference>